<evidence type="ECO:0008006" key="15">
    <source>
        <dbReference type="Google" id="ProtNLM"/>
    </source>
</evidence>
<dbReference type="PANTHER" id="PTHR24282">
    <property type="entry name" value="CYTOCHROME P450 FAMILY MEMBER"/>
    <property type="match status" value="1"/>
</dbReference>
<evidence type="ECO:0000256" key="12">
    <source>
        <dbReference type="RuleBase" id="RU000461"/>
    </source>
</evidence>
<dbReference type="InterPro" id="IPR001128">
    <property type="entry name" value="Cyt_P450"/>
</dbReference>
<keyword evidence="5 11" id="KW-0479">Metal-binding</keyword>
<dbReference type="Pfam" id="PF00067">
    <property type="entry name" value="p450"/>
    <property type="match status" value="1"/>
</dbReference>
<keyword evidence="6" id="KW-1133">Transmembrane helix</keyword>
<evidence type="ECO:0000256" key="3">
    <source>
        <dbReference type="ARBA" id="ARBA00022617"/>
    </source>
</evidence>
<comment type="similarity">
    <text evidence="2 12">Belongs to the cytochrome P450 family.</text>
</comment>
<evidence type="ECO:0000256" key="1">
    <source>
        <dbReference type="ARBA" id="ARBA00004167"/>
    </source>
</evidence>
<protein>
    <recommendedName>
        <fullName evidence="15">Cytochrome P450</fullName>
    </recommendedName>
</protein>
<keyword evidence="8 11" id="KW-0408">Iron</keyword>
<dbReference type="GO" id="GO:0005506">
    <property type="term" value="F:iron ion binding"/>
    <property type="evidence" value="ECO:0007669"/>
    <property type="project" value="InterPro"/>
</dbReference>
<reference evidence="13 14" key="1">
    <citation type="submission" date="2024-01" db="EMBL/GenBank/DDBJ databases">
        <title>The genomes of 5 underutilized Papilionoideae crops provide insights into root nodulation and disease resistanc.</title>
        <authorList>
            <person name="Yuan L."/>
        </authorList>
    </citation>
    <scope>NUCLEOTIDE SEQUENCE [LARGE SCALE GENOMIC DNA]</scope>
    <source>
        <strain evidence="13">ZHUSHIDOU_FW_LH</strain>
        <tissue evidence="13">Leaf</tissue>
    </source>
</reference>
<evidence type="ECO:0000256" key="10">
    <source>
        <dbReference type="ARBA" id="ARBA00023136"/>
    </source>
</evidence>
<comment type="subcellular location">
    <subcellularLocation>
        <location evidence="1">Membrane</location>
        <topology evidence="1">Single-pass membrane protein</topology>
    </subcellularLocation>
</comment>
<evidence type="ECO:0000256" key="4">
    <source>
        <dbReference type="ARBA" id="ARBA00022692"/>
    </source>
</evidence>
<comment type="caution">
    <text evidence="13">The sequence shown here is derived from an EMBL/GenBank/DDBJ whole genome shotgun (WGS) entry which is preliminary data.</text>
</comment>
<name>A0AAN9FGA5_CROPI</name>
<dbReference type="InterPro" id="IPR002401">
    <property type="entry name" value="Cyt_P450_E_grp-I"/>
</dbReference>
<dbReference type="InterPro" id="IPR050665">
    <property type="entry name" value="Cytochrome_P450_Monooxygen"/>
</dbReference>
<gene>
    <name evidence="13" type="ORF">RIF29_17038</name>
</gene>
<sequence length="529" mass="59622">MEELFVAMKMASSVILFGTLSWILYVCVNKWYESERIRRKLINQGISGPPPFFLRGNLPDMQRIRAKVSDTIKAPSSCNNSSDKFLAHDDHIATIFPYFEHWRKQYGRLYTYSTGMKHHLYVNEPELVREINQCNTLDLGKPSHNSKKIGPLFGNGIVRANGLSWAHQRKLLAPEFFMDKVKGMVDLIVKSAQPLLTKWEECIEAQGGGNGIAEVTVDADLRGFSANVISMVCFGHSYSKGKEIFEKIRTLKDAIANSGYLFGISSFRGTMKQSEIGNLEKEIETLIWELVKERKASSSSEKDVLQSLLEAAKNDENQGLGEKFCKQFIVDNCKNLYLAGHETTTIAASWSLMLLALYPEWQDRIRTEVAQYCPNGIPNTDSLPLLKTVTMVIQEVLRLYPPGVFVAREAYEDVQIGNLHVPKGVNIWTLVPTLHRDPEIWGPDANKFKPERFKDGVSKACKFPQSYAPFGLGARLCVGKNLGMMELKIVLALIISKFNLSLSPCYKHSPAFKILVEPEHGVQLLIQKI</sequence>
<keyword evidence="10" id="KW-0472">Membrane</keyword>
<proteinExistence type="inferred from homology"/>
<dbReference type="PRINTS" id="PR00463">
    <property type="entry name" value="EP450I"/>
</dbReference>
<dbReference type="PRINTS" id="PR00385">
    <property type="entry name" value="P450"/>
</dbReference>
<evidence type="ECO:0000256" key="7">
    <source>
        <dbReference type="ARBA" id="ARBA00023002"/>
    </source>
</evidence>
<dbReference type="GO" id="GO:0020037">
    <property type="term" value="F:heme binding"/>
    <property type="evidence" value="ECO:0007669"/>
    <property type="project" value="InterPro"/>
</dbReference>
<keyword evidence="9 12" id="KW-0503">Monooxygenase</keyword>
<keyword evidence="3 11" id="KW-0349">Heme</keyword>
<dbReference type="PANTHER" id="PTHR24282:SF36">
    <property type="entry name" value="CYTOCHROME P450 714A1-RELATED"/>
    <property type="match status" value="1"/>
</dbReference>
<evidence type="ECO:0000256" key="5">
    <source>
        <dbReference type="ARBA" id="ARBA00022723"/>
    </source>
</evidence>
<organism evidence="13 14">
    <name type="scientific">Crotalaria pallida</name>
    <name type="common">Smooth rattlebox</name>
    <name type="synonym">Crotalaria striata</name>
    <dbReference type="NCBI Taxonomy" id="3830"/>
    <lineage>
        <taxon>Eukaryota</taxon>
        <taxon>Viridiplantae</taxon>
        <taxon>Streptophyta</taxon>
        <taxon>Embryophyta</taxon>
        <taxon>Tracheophyta</taxon>
        <taxon>Spermatophyta</taxon>
        <taxon>Magnoliopsida</taxon>
        <taxon>eudicotyledons</taxon>
        <taxon>Gunneridae</taxon>
        <taxon>Pentapetalae</taxon>
        <taxon>rosids</taxon>
        <taxon>fabids</taxon>
        <taxon>Fabales</taxon>
        <taxon>Fabaceae</taxon>
        <taxon>Papilionoideae</taxon>
        <taxon>50 kb inversion clade</taxon>
        <taxon>genistoids sensu lato</taxon>
        <taxon>core genistoids</taxon>
        <taxon>Crotalarieae</taxon>
        <taxon>Crotalaria</taxon>
    </lineage>
</organism>
<keyword evidence="4" id="KW-0812">Transmembrane</keyword>
<accession>A0AAN9FGA5</accession>
<evidence type="ECO:0000256" key="2">
    <source>
        <dbReference type="ARBA" id="ARBA00010617"/>
    </source>
</evidence>
<dbReference type="EMBL" id="JAYWIO010000003">
    <property type="protein sequence ID" value="KAK7275912.1"/>
    <property type="molecule type" value="Genomic_DNA"/>
</dbReference>
<dbReference type="Gene3D" id="1.10.630.10">
    <property type="entry name" value="Cytochrome P450"/>
    <property type="match status" value="1"/>
</dbReference>
<evidence type="ECO:0000256" key="11">
    <source>
        <dbReference type="PIRSR" id="PIRSR602401-1"/>
    </source>
</evidence>
<evidence type="ECO:0000256" key="6">
    <source>
        <dbReference type="ARBA" id="ARBA00022989"/>
    </source>
</evidence>
<evidence type="ECO:0000256" key="8">
    <source>
        <dbReference type="ARBA" id="ARBA00023004"/>
    </source>
</evidence>
<dbReference type="InterPro" id="IPR017972">
    <property type="entry name" value="Cyt_P450_CS"/>
</dbReference>
<dbReference type="Proteomes" id="UP001372338">
    <property type="component" value="Unassembled WGS sequence"/>
</dbReference>
<evidence type="ECO:0000256" key="9">
    <source>
        <dbReference type="ARBA" id="ARBA00023033"/>
    </source>
</evidence>
<dbReference type="GO" id="GO:0004497">
    <property type="term" value="F:monooxygenase activity"/>
    <property type="evidence" value="ECO:0007669"/>
    <property type="project" value="UniProtKB-KW"/>
</dbReference>
<keyword evidence="7 12" id="KW-0560">Oxidoreductase</keyword>
<dbReference type="GO" id="GO:0016020">
    <property type="term" value="C:membrane"/>
    <property type="evidence" value="ECO:0007669"/>
    <property type="project" value="UniProtKB-SubCell"/>
</dbReference>
<comment type="cofactor">
    <cofactor evidence="11">
        <name>heme</name>
        <dbReference type="ChEBI" id="CHEBI:30413"/>
    </cofactor>
</comment>
<keyword evidence="14" id="KW-1185">Reference proteome</keyword>
<feature type="binding site" description="axial binding residue" evidence="11">
    <location>
        <position position="477"/>
    </location>
    <ligand>
        <name>heme</name>
        <dbReference type="ChEBI" id="CHEBI:30413"/>
    </ligand>
    <ligandPart>
        <name>Fe</name>
        <dbReference type="ChEBI" id="CHEBI:18248"/>
    </ligandPart>
</feature>
<dbReference type="AlphaFoldDB" id="A0AAN9FGA5"/>
<dbReference type="InterPro" id="IPR036396">
    <property type="entry name" value="Cyt_P450_sf"/>
</dbReference>
<evidence type="ECO:0000313" key="14">
    <source>
        <dbReference type="Proteomes" id="UP001372338"/>
    </source>
</evidence>
<dbReference type="PROSITE" id="PS00086">
    <property type="entry name" value="CYTOCHROME_P450"/>
    <property type="match status" value="1"/>
</dbReference>
<evidence type="ECO:0000313" key="13">
    <source>
        <dbReference type="EMBL" id="KAK7275912.1"/>
    </source>
</evidence>
<dbReference type="SUPFAM" id="SSF48264">
    <property type="entry name" value="Cytochrome P450"/>
    <property type="match status" value="1"/>
</dbReference>
<dbReference type="GO" id="GO:0016705">
    <property type="term" value="F:oxidoreductase activity, acting on paired donors, with incorporation or reduction of molecular oxygen"/>
    <property type="evidence" value="ECO:0007669"/>
    <property type="project" value="InterPro"/>
</dbReference>